<evidence type="ECO:0000313" key="11">
    <source>
        <dbReference type="EMBL" id="KAL3784757.1"/>
    </source>
</evidence>
<feature type="region of interest" description="Disordered" evidence="8">
    <location>
        <begin position="120"/>
        <end position="166"/>
    </location>
</feature>
<comment type="cofactor">
    <cofactor evidence="2">
        <name>Mg(2+)</name>
        <dbReference type="ChEBI" id="CHEBI:18420"/>
    </cofactor>
</comment>
<feature type="compositionally biased region" description="Basic residues" evidence="8">
    <location>
        <begin position="836"/>
        <end position="847"/>
    </location>
</feature>
<dbReference type="InterPro" id="IPR002058">
    <property type="entry name" value="PAP_assoc"/>
</dbReference>
<dbReference type="InterPro" id="IPR043519">
    <property type="entry name" value="NT_sf"/>
</dbReference>
<evidence type="ECO:0000313" key="12">
    <source>
        <dbReference type="Proteomes" id="UP001516023"/>
    </source>
</evidence>
<dbReference type="EMBL" id="JABMIG020000229">
    <property type="protein sequence ID" value="KAL3784757.1"/>
    <property type="molecule type" value="Genomic_DNA"/>
</dbReference>
<comment type="subcellular location">
    <subcellularLocation>
        <location evidence="3">Cytoplasm</location>
    </subcellularLocation>
</comment>
<dbReference type="InterPro" id="IPR054708">
    <property type="entry name" value="MTPAP-like_central"/>
</dbReference>
<dbReference type="PANTHER" id="PTHR12271">
    <property type="entry name" value="POLY A POLYMERASE CID PAP -RELATED"/>
    <property type="match status" value="1"/>
</dbReference>
<keyword evidence="6" id="KW-0479">Metal-binding</keyword>
<keyword evidence="5" id="KW-0808">Transferase</keyword>
<dbReference type="GO" id="GO:0005737">
    <property type="term" value="C:cytoplasm"/>
    <property type="evidence" value="ECO:0007669"/>
    <property type="project" value="UniProtKB-SubCell"/>
</dbReference>
<evidence type="ECO:0000259" key="10">
    <source>
        <dbReference type="Pfam" id="PF22600"/>
    </source>
</evidence>
<dbReference type="AlphaFoldDB" id="A0ABD3PAR8"/>
<comment type="caution">
    <text evidence="11">The sequence shown here is derived from an EMBL/GenBank/DDBJ whole genome shotgun (WGS) entry which is preliminary data.</text>
</comment>
<keyword evidence="7" id="KW-0460">Magnesium</keyword>
<dbReference type="CDD" id="cd05402">
    <property type="entry name" value="NT_PAP_TUTase"/>
    <property type="match status" value="1"/>
</dbReference>
<evidence type="ECO:0000256" key="4">
    <source>
        <dbReference type="ARBA" id="ARBA00022490"/>
    </source>
</evidence>
<dbReference type="PANTHER" id="PTHR12271:SF40">
    <property type="entry name" value="POLY(A) RNA POLYMERASE GLD2"/>
    <property type="match status" value="1"/>
</dbReference>
<keyword evidence="12" id="KW-1185">Reference proteome</keyword>
<feature type="domain" description="Poly(A) RNA polymerase mitochondrial-like central palm" evidence="10">
    <location>
        <begin position="355"/>
        <end position="493"/>
    </location>
</feature>
<evidence type="ECO:0000256" key="2">
    <source>
        <dbReference type="ARBA" id="ARBA00001946"/>
    </source>
</evidence>
<feature type="compositionally biased region" description="Basic and acidic residues" evidence="8">
    <location>
        <begin position="145"/>
        <end position="166"/>
    </location>
</feature>
<dbReference type="SUPFAM" id="SSF81631">
    <property type="entry name" value="PAP/OAS1 substrate-binding domain"/>
    <property type="match status" value="1"/>
</dbReference>
<evidence type="ECO:0000256" key="1">
    <source>
        <dbReference type="ARBA" id="ARBA00001936"/>
    </source>
</evidence>
<evidence type="ECO:0000256" key="8">
    <source>
        <dbReference type="SAM" id="MobiDB-lite"/>
    </source>
</evidence>
<dbReference type="Gene3D" id="3.30.460.10">
    <property type="entry name" value="Beta Polymerase, domain 2"/>
    <property type="match status" value="1"/>
</dbReference>
<evidence type="ECO:0000259" key="9">
    <source>
        <dbReference type="Pfam" id="PF03828"/>
    </source>
</evidence>
<feature type="region of interest" description="Disordered" evidence="8">
    <location>
        <begin position="712"/>
        <end position="732"/>
    </location>
</feature>
<accession>A0ABD3PAR8</accession>
<feature type="compositionally biased region" description="Polar residues" evidence="8">
    <location>
        <begin position="879"/>
        <end position="896"/>
    </location>
</feature>
<gene>
    <name evidence="11" type="ORF">HJC23_003509</name>
</gene>
<evidence type="ECO:0000256" key="3">
    <source>
        <dbReference type="ARBA" id="ARBA00004496"/>
    </source>
</evidence>
<evidence type="ECO:0008006" key="13">
    <source>
        <dbReference type="Google" id="ProtNLM"/>
    </source>
</evidence>
<reference evidence="11 12" key="1">
    <citation type="journal article" date="2020" name="G3 (Bethesda)">
        <title>Improved Reference Genome for Cyclotella cryptica CCMP332, a Model for Cell Wall Morphogenesis, Salinity Adaptation, and Lipid Production in Diatoms (Bacillariophyta).</title>
        <authorList>
            <person name="Roberts W.R."/>
            <person name="Downey K.M."/>
            <person name="Ruck E.C."/>
            <person name="Traller J.C."/>
            <person name="Alverson A.J."/>
        </authorList>
    </citation>
    <scope>NUCLEOTIDE SEQUENCE [LARGE SCALE GENOMIC DNA]</scope>
    <source>
        <strain evidence="11 12">CCMP332</strain>
    </source>
</reference>
<dbReference type="Pfam" id="PF03828">
    <property type="entry name" value="PAP_assoc"/>
    <property type="match status" value="1"/>
</dbReference>
<organism evidence="11 12">
    <name type="scientific">Cyclotella cryptica</name>
    <dbReference type="NCBI Taxonomy" id="29204"/>
    <lineage>
        <taxon>Eukaryota</taxon>
        <taxon>Sar</taxon>
        <taxon>Stramenopiles</taxon>
        <taxon>Ochrophyta</taxon>
        <taxon>Bacillariophyta</taxon>
        <taxon>Coscinodiscophyceae</taxon>
        <taxon>Thalassiosirophycidae</taxon>
        <taxon>Stephanodiscales</taxon>
        <taxon>Stephanodiscaceae</taxon>
        <taxon>Cyclotella</taxon>
    </lineage>
</organism>
<feature type="compositionally biased region" description="Basic residues" evidence="8">
    <location>
        <begin position="130"/>
        <end position="142"/>
    </location>
</feature>
<dbReference type="Gene3D" id="1.10.1410.10">
    <property type="match status" value="1"/>
</dbReference>
<dbReference type="Pfam" id="PF22600">
    <property type="entry name" value="MTPAP-like_central"/>
    <property type="match status" value="1"/>
</dbReference>
<feature type="domain" description="PAP-associated" evidence="9">
    <location>
        <begin position="600"/>
        <end position="651"/>
    </location>
</feature>
<dbReference type="GO" id="GO:0046872">
    <property type="term" value="F:metal ion binding"/>
    <property type="evidence" value="ECO:0007669"/>
    <property type="project" value="UniProtKB-KW"/>
</dbReference>
<proteinExistence type="predicted"/>
<comment type="cofactor">
    <cofactor evidence="1">
        <name>Mn(2+)</name>
        <dbReference type="ChEBI" id="CHEBI:29035"/>
    </cofactor>
</comment>
<evidence type="ECO:0000256" key="5">
    <source>
        <dbReference type="ARBA" id="ARBA00022679"/>
    </source>
</evidence>
<protein>
    <recommendedName>
        <fullName evidence="13">PAP-associated domain-containing protein</fullName>
    </recommendedName>
</protein>
<keyword evidence="4" id="KW-0963">Cytoplasm</keyword>
<evidence type="ECO:0000256" key="7">
    <source>
        <dbReference type="ARBA" id="ARBA00022842"/>
    </source>
</evidence>
<sequence length="896" mass="101157">MTPHFPPHHINSVSINSLGWVVPSARVNADDLTSDDIALTKSCREFLSLIKVDLLDDSFTRESRSLDAPENASLELTSSRFFSHHLVSKDACTVALEDLPHSPNLCPKIVKVIADIRKMGDTNDGETAGSRRRKQHHGKKAKAAQLEEQRSMRRQKEEQEELKQTQLKRREELADVEMGFLPVGNVPSITDEISPDARLAMTFNSLRVLVTVLRPAIDHPRRQDLGLKMKRGPCIHKSGKSQRFYLFLDRVYSCTTVGAWKEVSLHFRCLFEDMGLSLGKVMKRNKEGRFEFDLLDWIASVVECGDCLHCDIVVKKCFELTPKNDTVISKLHEALMSRFDYAHDNKQIVLQRSIRDLQIKLSNAISQKFPGARLTVYGSCLSGLALEGSHDVDVSVYIPGLHALKRQFDCGQISGEVYEKKMRRIIFMVRDSLTLSKCRSFVEVFAITHARVPVIKGADQNSENPFSSGFLNFDLCFLNDIAVVNSSLLREYSLFDKRVRVLMLCVKSFAKSHGVSSAAEMTLSSYSWLNLVVFYLQCIKFLPVLQCPKLLAQHNFIPDRKGNPWHSINSLETYFLPSELVLHANIWKQLSRFSDTTIPELLYGFFSFYLNVFPRESVAASIRFGDCSLHKASFHKSSRLWRLSIEDPFETFESHCPHDLGSHLNEKGQKKVTTCFSTGLHTLHVLMEGESNDVKVVTESLFNFIGCAANKPQEQAPKGRGKNQKTSPPVPRPEFIDRVYDHSVVSSKDVVHPPPLPANIARQNKAEQQNHARNSRSFVGAIVGRGGAGKHDAYRKVARAGNHRSNDKQHKNSNYRNKTLDAINQVATFANDNRLRQHPNSKHRGDRVHKVNGMNSENRRTSNGQHGSNIAKNEHGRQDASTSSCKDPTHNNSKQQ</sequence>
<feature type="compositionally biased region" description="Polar residues" evidence="8">
    <location>
        <begin position="853"/>
        <end position="871"/>
    </location>
</feature>
<dbReference type="SUPFAM" id="SSF81301">
    <property type="entry name" value="Nucleotidyltransferase"/>
    <property type="match status" value="1"/>
</dbReference>
<dbReference type="GO" id="GO:0016740">
    <property type="term" value="F:transferase activity"/>
    <property type="evidence" value="ECO:0007669"/>
    <property type="project" value="UniProtKB-KW"/>
</dbReference>
<feature type="region of interest" description="Disordered" evidence="8">
    <location>
        <begin position="832"/>
        <end position="896"/>
    </location>
</feature>
<evidence type="ECO:0000256" key="6">
    <source>
        <dbReference type="ARBA" id="ARBA00022723"/>
    </source>
</evidence>
<name>A0ABD3PAR8_9STRA</name>
<dbReference type="Proteomes" id="UP001516023">
    <property type="component" value="Unassembled WGS sequence"/>
</dbReference>